<dbReference type="InterPro" id="IPR050583">
    <property type="entry name" value="Mycobacterial_A85_antigen"/>
</dbReference>
<feature type="signal peptide" evidence="1">
    <location>
        <begin position="1"/>
        <end position="21"/>
    </location>
</feature>
<reference evidence="3 4" key="1">
    <citation type="submission" date="2018-06" db="EMBL/GenBank/DDBJ databases">
        <authorList>
            <consortium name="Pathogen Informatics"/>
            <person name="Doyle S."/>
        </authorList>
    </citation>
    <scope>NUCLEOTIDE SEQUENCE [LARGE SCALE GENOMIC DNA]</scope>
    <source>
        <strain evidence="3 4">NCTC13063</strain>
    </source>
</reference>
<feature type="domain" description="Glycoside hydrolase family 13 N-terminal" evidence="2">
    <location>
        <begin position="34"/>
        <end position="107"/>
    </location>
</feature>
<dbReference type="SUPFAM" id="SSF81296">
    <property type="entry name" value="E set domains"/>
    <property type="match status" value="1"/>
</dbReference>
<dbReference type="Gene3D" id="2.60.40.10">
    <property type="entry name" value="Immunoglobulins"/>
    <property type="match status" value="1"/>
</dbReference>
<evidence type="ECO:0000313" key="3">
    <source>
        <dbReference type="EMBL" id="SUB80360.1"/>
    </source>
</evidence>
<dbReference type="GO" id="GO:0004553">
    <property type="term" value="F:hydrolase activity, hydrolyzing O-glycosyl compounds"/>
    <property type="evidence" value="ECO:0007669"/>
    <property type="project" value="InterPro"/>
</dbReference>
<dbReference type="SUPFAM" id="SSF53474">
    <property type="entry name" value="alpha/beta-Hydrolases"/>
    <property type="match status" value="1"/>
</dbReference>
<evidence type="ECO:0000259" key="2">
    <source>
        <dbReference type="Pfam" id="PF02922"/>
    </source>
</evidence>
<dbReference type="EMBL" id="UGTJ01000001">
    <property type="protein sequence ID" value="SUB80360.1"/>
    <property type="molecule type" value="Genomic_DNA"/>
</dbReference>
<sequence>MNKRMITSVLCCLLMATGASAQEKLFNGVNVQSPVKNGDGTVTLNLFAPEARKVTVSGDFLPVQKVQTPMGEVEQAGVAELTKDDKGVWSITSGKLAPELYSYTFNVDGINMTDPGNVYQNRDIATYSSIFIVSNGKGDRGDLYSVNEVPHGNVAKVWYPSPTLKMNRRMTVYTPAGYDEGKAYPVMYLLHGAGGDENAWSELGRAAQIMDNLIATGKARPMIVVMTNGNPNCQAAPGEWSFGMYTPSFMGDTGPKQPAVASMEESFMDVVKFVDSHYKTIPRREGRAVCGLSMGGGQTFGIGRLYPTVFDYYGLFSAGLQFNGLRDIQSNVSFYDRLKANAQARQQLKTLFDSKPKLYWIAIGKTDFLYQNNADLRRYLDEQGYKYEYVETDGGHIWRNWRIYLTDFAQKLFR</sequence>
<dbReference type="InterPro" id="IPR013783">
    <property type="entry name" value="Ig-like_fold"/>
</dbReference>
<keyword evidence="1" id="KW-0732">Signal</keyword>
<dbReference type="Pfam" id="PF00756">
    <property type="entry name" value="Esterase"/>
    <property type="match status" value="1"/>
</dbReference>
<dbReference type="GO" id="GO:0005975">
    <property type="term" value="P:carbohydrate metabolic process"/>
    <property type="evidence" value="ECO:0007669"/>
    <property type="project" value="InterPro"/>
</dbReference>
<accession>A0AAQ1UJA1</accession>
<comment type="caution">
    <text evidence="3">The sequence shown here is derived from an EMBL/GenBank/DDBJ whole genome shotgun (WGS) entry which is preliminary data.</text>
</comment>
<protein>
    <submittedName>
        <fullName evidence="3">Predicted hydrolase of the alpha/beta superfamily</fullName>
    </submittedName>
</protein>
<dbReference type="CDD" id="cd11294">
    <property type="entry name" value="E_set_Esterase_like_N"/>
    <property type="match status" value="1"/>
</dbReference>
<name>A0AAQ1UJA1_9BACT</name>
<dbReference type="PANTHER" id="PTHR48098:SF1">
    <property type="entry name" value="DIACYLGLYCEROL ACYLTRANSFERASE_MYCOLYLTRANSFERASE AG85A"/>
    <property type="match status" value="1"/>
</dbReference>
<organism evidence="3 4">
    <name type="scientific">Segatella buccae</name>
    <dbReference type="NCBI Taxonomy" id="28126"/>
    <lineage>
        <taxon>Bacteria</taxon>
        <taxon>Pseudomonadati</taxon>
        <taxon>Bacteroidota</taxon>
        <taxon>Bacteroidia</taxon>
        <taxon>Bacteroidales</taxon>
        <taxon>Prevotellaceae</taxon>
        <taxon>Segatella</taxon>
    </lineage>
</organism>
<feature type="chain" id="PRO_5043009543" evidence="1">
    <location>
        <begin position="22"/>
        <end position="414"/>
    </location>
</feature>
<dbReference type="PANTHER" id="PTHR48098">
    <property type="entry name" value="ENTEROCHELIN ESTERASE-RELATED"/>
    <property type="match status" value="1"/>
</dbReference>
<proteinExistence type="predicted"/>
<dbReference type="RefSeq" id="WP_115153822.1">
    <property type="nucleotide sequence ID" value="NZ_UGTJ01000001.1"/>
</dbReference>
<dbReference type="InterPro" id="IPR000801">
    <property type="entry name" value="Esterase-like"/>
</dbReference>
<dbReference type="AlphaFoldDB" id="A0AAQ1UJA1"/>
<dbReference type="GO" id="GO:0016747">
    <property type="term" value="F:acyltransferase activity, transferring groups other than amino-acyl groups"/>
    <property type="evidence" value="ECO:0007669"/>
    <property type="project" value="TreeGrafter"/>
</dbReference>
<dbReference type="Proteomes" id="UP000255283">
    <property type="component" value="Unassembled WGS sequence"/>
</dbReference>
<keyword evidence="3" id="KW-0378">Hydrolase</keyword>
<evidence type="ECO:0000256" key="1">
    <source>
        <dbReference type="SAM" id="SignalP"/>
    </source>
</evidence>
<dbReference type="InterPro" id="IPR014756">
    <property type="entry name" value="Ig_E-set"/>
</dbReference>
<dbReference type="Pfam" id="PF02922">
    <property type="entry name" value="CBM_48"/>
    <property type="match status" value="1"/>
</dbReference>
<dbReference type="Gene3D" id="3.40.50.1820">
    <property type="entry name" value="alpha/beta hydrolase"/>
    <property type="match status" value="1"/>
</dbReference>
<dbReference type="InterPro" id="IPR004193">
    <property type="entry name" value="Glyco_hydro_13_N"/>
</dbReference>
<gene>
    <name evidence="3" type="primary">yieL_2</name>
    <name evidence="3" type="ORF">NCTC13063_01643</name>
</gene>
<dbReference type="InterPro" id="IPR029058">
    <property type="entry name" value="AB_hydrolase_fold"/>
</dbReference>
<evidence type="ECO:0000313" key="4">
    <source>
        <dbReference type="Proteomes" id="UP000255283"/>
    </source>
</evidence>